<gene>
    <name evidence="2" type="ORF">METZ01_LOCUS125410</name>
</gene>
<evidence type="ECO:0000313" key="2">
    <source>
        <dbReference type="EMBL" id="SVA72556.1"/>
    </source>
</evidence>
<evidence type="ECO:0000256" key="1">
    <source>
        <dbReference type="SAM" id="MobiDB-lite"/>
    </source>
</evidence>
<accession>A0A381Y619</accession>
<name>A0A381Y619_9ZZZZ</name>
<feature type="region of interest" description="Disordered" evidence="1">
    <location>
        <begin position="1"/>
        <end position="28"/>
    </location>
</feature>
<protein>
    <submittedName>
        <fullName evidence="2">Uncharacterized protein</fullName>
    </submittedName>
</protein>
<dbReference type="AlphaFoldDB" id="A0A381Y619"/>
<organism evidence="2">
    <name type="scientific">marine metagenome</name>
    <dbReference type="NCBI Taxonomy" id="408172"/>
    <lineage>
        <taxon>unclassified sequences</taxon>
        <taxon>metagenomes</taxon>
        <taxon>ecological metagenomes</taxon>
    </lineage>
</organism>
<sequence length="28" mass="3268">MTRLNGTLERQFARPEMRTTARFPKSAT</sequence>
<dbReference type="EMBL" id="UINC01017487">
    <property type="protein sequence ID" value="SVA72556.1"/>
    <property type="molecule type" value="Genomic_DNA"/>
</dbReference>
<reference evidence="2" key="1">
    <citation type="submission" date="2018-05" db="EMBL/GenBank/DDBJ databases">
        <authorList>
            <person name="Lanie J.A."/>
            <person name="Ng W.-L."/>
            <person name="Kazmierczak K.M."/>
            <person name="Andrzejewski T.M."/>
            <person name="Davidsen T.M."/>
            <person name="Wayne K.J."/>
            <person name="Tettelin H."/>
            <person name="Glass J.I."/>
            <person name="Rusch D."/>
            <person name="Podicherti R."/>
            <person name="Tsui H.-C.T."/>
            <person name="Winkler M.E."/>
        </authorList>
    </citation>
    <scope>NUCLEOTIDE SEQUENCE</scope>
</reference>
<proteinExistence type="predicted"/>